<evidence type="ECO:0000313" key="2">
    <source>
        <dbReference type="EMBL" id="RIB06879.1"/>
    </source>
</evidence>
<feature type="compositionally biased region" description="Basic and acidic residues" evidence="1">
    <location>
        <begin position="88"/>
        <end position="97"/>
    </location>
</feature>
<dbReference type="Proteomes" id="UP000266673">
    <property type="component" value="Unassembled WGS sequence"/>
</dbReference>
<keyword evidence="3" id="KW-1185">Reference proteome</keyword>
<organism evidence="2 3">
    <name type="scientific">Gigaspora rosea</name>
    <dbReference type="NCBI Taxonomy" id="44941"/>
    <lineage>
        <taxon>Eukaryota</taxon>
        <taxon>Fungi</taxon>
        <taxon>Fungi incertae sedis</taxon>
        <taxon>Mucoromycota</taxon>
        <taxon>Glomeromycotina</taxon>
        <taxon>Glomeromycetes</taxon>
        <taxon>Diversisporales</taxon>
        <taxon>Gigasporaceae</taxon>
        <taxon>Gigaspora</taxon>
    </lineage>
</organism>
<feature type="region of interest" description="Disordered" evidence="1">
    <location>
        <begin position="63"/>
        <end position="97"/>
    </location>
</feature>
<comment type="caution">
    <text evidence="2">The sequence shown here is derived from an EMBL/GenBank/DDBJ whole genome shotgun (WGS) entry which is preliminary data.</text>
</comment>
<protein>
    <submittedName>
        <fullName evidence="2">Uncharacterized protein</fullName>
    </submittedName>
</protein>
<proteinExistence type="predicted"/>
<accession>A0A397UDM8</accession>
<dbReference type="EMBL" id="QKWP01001749">
    <property type="protein sequence ID" value="RIB06879.1"/>
    <property type="molecule type" value="Genomic_DNA"/>
</dbReference>
<gene>
    <name evidence="2" type="ORF">C2G38_2216017</name>
</gene>
<evidence type="ECO:0000313" key="3">
    <source>
        <dbReference type="Proteomes" id="UP000266673"/>
    </source>
</evidence>
<sequence>MSFEPSHYYYFPANQEEIYFNNLCPNISQSLPKNESNNSLPSLDSLNEDALVSSQGTIISEPFEDFSTSKSSRESEINEVSKNNANKLEAKQTLKQL</sequence>
<evidence type="ECO:0000256" key="1">
    <source>
        <dbReference type="SAM" id="MobiDB-lite"/>
    </source>
</evidence>
<dbReference type="AlphaFoldDB" id="A0A397UDM8"/>
<name>A0A397UDM8_9GLOM</name>
<reference evidence="2 3" key="1">
    <citation type="submission" date="2018-06" db="EMBL/GenBank/DDBJ databases">
        <title>Comparative genomics reveals the genomic features of Rhizophagus irregularis, R. cerebriforme, R. diaphanum and Gigaspora rosea, and their symbiotic lifestyle signature.</title>
        <authorList>
            <person name="Morin E."/>
            <person name="San Clemente H."/>
            <person name="Chen E.C.H."/>
            <person name="De La Providencia I."/>
            <person name="Hainaut M."/>
            <person name="Kuo A."/>
            <person name="Kohler A."/>
            <person name="Murat C."/>
            <person name="Tang N."/>
            <person name="Roy S."/>
            <person name="Loubradou J."/>
            <person name="Henrissat B."/>
            <person name="Grigoriev I.V."/>
            <person name="Corradi N."/>
            <person name="Roux C."/>
            <person name="Martin F.M."/>
        </authorList>
    </citation>
    <scope>NUCLEOTIDE SEQUENCE [LARGE SCALE GENOMIC DNA]</scope>
    <source>
        <strain evidence="2 3">DAOM 194757</strain>
    </source>
</reference>